<dbReference type="OMA" id="RDETHHK"/>
<dbReference type="Pfam" id="PF00249">
    <property type="entry name" value="Myb_DNA-binding"/>
    <property type="match status" value="1"/>
</dbReference>
<feature type="domain" description="Myb-like" evidence="4">
    <location>
        <begin position="196"/>
        <end position="249"/>
    </location>
</feature>
<proteinExistence type="predicted"/>
<evidence type="ECO:0000313" key="7">
    <source>
        <dbReference type="Proteomes" id="UP000241394"/>
    </source>
</evidence>
<dbReference type="InterPro" id="IPR009057">
    <property type="entry name" value="Homeodomain-like_sf"/>
</dbReference>
<keyword evidence="7" id="KW-1185">Reference proteome</keyword>
<gene>
    <name evidence="6" type="ORF">CEY00_Acc12140</name>
</gene>
<dbReference type="OrthoDB" id="608866at2759"/>
<dbReference type="GO" id="GO:0005634">
    <property type="term" value="C:nucleus"/>
    <property type="evidence" value="ECO:0007669"/>
    <property type="project" value="UniProtKB-SubCell"/>
</dbReference>
<comment type="caution">
    <text evidence="6">The sequence shown here is derived from an EMBL/GenBank/DDBJ whole genome shotgun (WGS) entry which is preliminary data.</text>
</comment>
<dbReference type="InterPro" id="IPR001005">
    <property type="entry name" value="SANT/Myb"/>
</dbReference>
<feature type="domain" description="HTH myb-type" evidence="5">
    <location>
        <begin position="198"/>
        <end position="253"/>
    </location>
</feature>
<feature type="region of interest" description="Disordered" evidence="3">
    <location>
        <begin position="319"/>
        <end position="353"/>
    </location>
</feature>
<accession>A0A2R6QYC7</accession>
<dbReference type="PROSITE" id="PS51294">
    <property type="entry name" value="HTH_MYB"/>
    <property type="match status" value="1"/>
</dbReference>
<dbReference type="PANTHER" id="PTHR47206">
    <property type="entry name" value="HOMEODOMAIN-LIKE SUPERFAMILY PROTEIN"/>
    <property type="match status" value="1"/>
</dbReference>
<comment type="subcellular location">
    <subcellularLocation>
        <location evidence="1">Nucleus</location>
    </subcellularLocation>
</comment>
<sequence>MVEKAKRQRKGTICEEDVPTLLKRYPATTVLALLQEVAQVQDVKIDWNDLVKKTLTGISNAREYQMLWRHLAYRHALAERLDNGAEPMDDDSDLDYELEAIPPVSSEASTEAAAYVKVMIASGLQSDAIHQNGATVQAPLTINIPNVKPSSRASSENSQLQGTNITVPVSVQKQPLPLVASAEVLDANGSASGNQPTRKKRKPWTEAEDLELIAAVQKCGEGNWANILKGDFKGDRTASQLSQRWGTIRKKQGNLNVGGSSQLSEAQLAARRAVSLALNMPMVDNLTAACSTGTGILHASCTVGYDQLIQDAVEASTAGALSQHQPQHDFAPSTSSKSRVTARKPSPKPALSPDAMVKAAAVAAGARIATPSDAASLLKAAQSKNAVHIIPGGGSLIKSSVAGNSSALPPNVHFIRTGLVVPPSSTYSTAPNSVSRPGGAQSGQNTPKPVVQTTQLNPTRNGTDPNPSTEATNVVTSSTSGSPPKEQFKDDQIVVSGNPLGGKVEEARVVVSGDNVSSKEKVQEQASISGNSLKEHIQDPGVVSINAPNEPHQGNQTALPNLETTVKRQNELVENSLCSSSLKTGEDHQIVTNKEVTAGSKETDDNNKVCLSIEEGETKFAVEQACQNQNLGGKQADLLSIVRDAIVEHGGVVG</sequence>
<organism evidence="6 7">
    <name type="scientific">Actinidia chinensis var. chinensis</name>
    <name type="common">Chinese soft-hair kiwi</name>
    <dbReference type="NCBI Taxonomy" id="1590841"/>
    <lineage>
        <taxon>Eukaryota</taxon>
        <taxon>Viridiplantae</taxon>
        <taxon>Streptophyta</taxon>
        <taxon>Embryophyta</taxon>
        <taxon>Tracheophyta</taxon>
        <taxon>Spermatophyta</taxon>
        <taxon>Magnoliopsida</taxon>
        <taxon>eudicotyledons</taxon>
        <taxon>Gunneridae</taxon>
        <taxon>Pentapetalae</taxon>
        <taxon>asterids</taxon>
        <taxon>Ericales</taxon>
        <taxon>Actinidiaceae</taxon>
        <taxon>Actinidia</taxon>
    </lineage>
</organism>
<dbReference type="EMBL" id="NKQK01000011">
    <property type="protein sequence ID" value="PSS17353.1"/>
    <property type="molecule type" value="Genomic_DNA"/>
</dbReference>
<dbReference type="STRING" id="1590841.A0A2R6QYC7"/>
<dbReference type="PROSITE" id="PS50090">
    <property type="entry name" value="MYB_LIKE"/>
    <property type="match status" value="1"/>
</dbReference>
<evidence type="ECO:0000256" key="1">
    <source>
        <dbReference type="ARBA" id="ARBA00004123"/>
    </source>
</evidence>
<dbReference type="SMART" id="SM00717">
    <property type="entry name" value="SANT"/>
    <property type="match status" value="1"/>
</dbReference>
<reference evidence="7" key="2">
    <citation type="journal article" date="2018" name="BMC Genomics">
        <title>A manually annotated Actinidia chinensis var. chinensis (kiwifruit) genome highlights the challenges associated with draft genomes and gene prediction in plants.</title>
        <authorList>
            <person name="Pilkington S.M."/>
            <person name="Crowhurst R."/>
            <person name="Hilario E."/>
            <person name="Nardozza S."/>
            <person name="Fraser L."/>
            <person name="Peng Y."/>
            <person name="Gunaseelan K."/>
            <person name="Simpson R."/>
            <person name="Tahir J."/>
            <person name="Deroles S.C."/>
            <person name="Templeton K."/>
            <person name="Luo Z."/>
            <person name="Davy M."/>
            <person name="Cheng C."/>
            <person name="McNeilage M."/>
            <person name="Scaglione D."/>
            <person name="Liu Y."/>
            <person name="Zhang Q."/>
            <person name="Datson P."/>
            <person name="De Silva N."/>
            <person name="Gardiner S.E."/>
            <person name="Bassett H."/>
            <person name="Chagne D."/>
            <person name="McCallum J."/>
            <person name="Dzierzon H."/>
            <person name="Deng C."/>
            <person name="Wang Y.Y."/>
            <person name="Barron L."/>
            <person name="Manako K."/>
            <person name="Bowen J."/>
            <person name="Foster T.M."/>
            <person name="Erridge Z.A."/>
            <person name="Tiffin H."/>
            <person name="Waite C.N."/>
            <person name="Davies K.M."/>
            <person name="Grierson E.P."/>
            <person name="Laing W.A."/>
            <person name="Kirk R."/>
            <person name="Chen X."/>
            <person name="Wood M."/>
            <person name="Montefiori M."/>
            <person name="Brummell D.A."/>
            <person name="Schwinn K.E."/>
            <person name="Catanach A."/>
            <person name="Fullerton C."/>
            <person name="Li D."/>
            <person name="Meiyalaghan S."/>
            <person name="Nieuwenhuizen N."/>
            <person name="Read N."/>
            <person name="Prakash R."/>
            <person name="Hunter D."/>
            <person name="Zhang H."/>
            <person name="McKenzie M."/>
            <person name="Knabel M."/>
            <person name="Harris A."/>
            <person name="Allan A.C."/>
            <person name="Gleave A."/>
            <person name="Chen A."/>
            <person name="Janssen B.J."/>
            <person name="Plunkett B."/>
            <person name="Ampomah-Dwamena C."/>
            <person name="Voogd C."/>
            <person name="Leif D."/>
            <person name="Lafferty D."/>
            <person name="Souleyre E.J.F."/>
            <person name="Varkonyi-Gasic E."/>
            <person name="Gambi F."/>
            <person name="Hanley J."/>
            <person name="Yao J.L."/>
            <person name="Cheung J."/>
            <person name="David K.M."/>
            <person name="Warren B."/>
            <person name="Marsh K."/>
            <person name="Snowden K.C."/>
            <person name="Lin-Wang K."/>
            <person name="Brian L."/>
            <person name="Martinez-Sanchez M."/>
            <person name="Wang M."/>
            <person name="Ileperuma N."/>
            <person name="Macnee N."/>
            <person name="Campin R."/>
            <person name="McAtee P."/>
            <person name="Drummond R.S.M."/>
            <person name="Espley R.V."/>
            <person name="Ireland H.S."/>
            <person name="Wu R."/>
            <person name="Atkinson R.G."/>
            <person name="Karunairetnam S."/>
            <person name="Bulley S."/>
            <person name="Chunkath S."/>
            <person name="Hanley Z."/>
            <person name="Storey R."/>
            <person name="Thrimawithana A.H."/>
            <person name="Thomson S."/>
            <person name="David C."/>
            <person name="Testolin R."/>
            <person name="Huang H."/>
            <person name="Hellens R.P."/>
            <person name="Schaffer R.J."/>
        </authorList>
    </citation>
    <scope>NUCLEOTIDE SEQUENCE [LARGE SCALE GENOMIC DNA]</scope>
    <source>
        <strain evidence="7">cv. Red5</strain>
    </source>
</reference>
<evidence type="ECO:0000256" key="2">
    <source>
        <dbReference type="ARBA" id="ARBA00023242"/>
    </source>
</evidence>
<dbReference type="InParanoid" id="A0A2R6QYC7"/>
<protein>
    <submittedName>
        <fullName evidence="6">Telomeric repeat-binding factor like</fullName>
    </submittedName>
</protein>
<dbReference type="Proteomes" id="UP000241394">
    <property type="component" value="Chromosome LG11"/>
</dbReference>
<dbReference type="PANTHER" id="PTHR47206:SF1">
    <property type="entry name" value="HOMEODOMAIN-LIKE SUPERFAMILY PROTEIN"/>
    <property type="match status" value="1"/>
</dbReference>
<dbReference type="CDD" id="cd11660">
    <property type="entry name" value="SANT_TRF"/>
    <property type="match status" value="1"/>
</dbReference>
<feature type="region of interest" description="Disordered" evidence="3">
    <location>
        <begin position="425"/>
        <end position="489"/>
    </location>
</feature>
<evidence type="ECO:0000313" key="6">
    <source>
        <dbReference type="EMBL" id="PSS17353.1"/>
    </source>
</evidence>
<feature type="compositionally biased region" description="Polar residues" evidence="3">
    <location>
        <begin position="425"/>
        <end position="435"/>
    </location>
</feature>
<dbReference type="Gramene" id="PSS17353">
    <property type="protein sequence ID" value="PSS17353"/>
    <property type="gene ID" value="CEY00_Acc12140"/>
</dbReference>
<dbReference type="Gene3D" id="1.10.10.60">
    <property type="entry name" value="Homeodomain-like"/>
    <property type="match status" value="1"/>
</dbReference>
<dbReference type="AlphaFoldDB" id="A0A2R6QYC7"/>
<reference evidence="6 7" key="1">
    <citation type="submission" date="2017-07" db="EMBL/GenBank/DDBJ databases">
        <title>An improved, manually edited Actinidia chinensis var. chinensis (kiwifruit) genome highlights the challenges associated with draft genomes and gene prediction in plants.</title>
        <authorList>
            <person name="Pilkington S."/>
            <person name="Crowhurst R."/>
            <person name="Hilario E."/>
            <person name="Nardozza S."/>
            <person name="Fraser L."/>
            <person name="Peng Y."/>
            <person name="Gunaseelan K."/>
            <person name="Simpson R."/>
            <person name="Tahir J."/>
            <person name="Deroles S."/>
            <person name="Templeton K."/>
            <person name="Luo Z."/>
            <person name="Davy M."/>
            <person name="Cheng C."/>
            <person name="Mcneilage M."/>
            <person name="Scaglione D."/>
            <person name="Liu Y."/>
            <person name="Zhang Q."/>
            <person name="Datson P."/>
            <person name="De Silva N."/>
            <person name="Gardiner S."/>
            <person name="Bassett H."/>
            <person name="Chagne D."/>
            <person name="Mccallum J."/>
            <person name="Dzierzon H."/>
            <person name="Deng C."/>
            <person name="Wang Y.-Y."/>
            <person name="Barron N."/>
            <person name="Manako K."/>
            <person name="Bowen J."/>
            <person name="Foster T."/>
            <person name="Erridge Z."/>
            <person name="Tiffin H."/>
            <person name="Waite C."/>
            <person name="Davies K."/>
            <person name="Grierson E."/>
            <person name="Laing W."/>
            <person name="Kirk R."/>
            <person name="Chen X."/>
            <person name="Wood M."/>
            <person name="Montefiori M."/>
            <person name="Brummell D."/>
            <person name="Schwinn K."/>
            <person name="Catanach A."/>
            <person name="Fullerton C."/>
            <person name="Li D."/>
            <person name="Meiyalaghan S."/>
            <person name="Nieuwenhuizen N."/>
            <person name="Read N."/>
            <person name="Prakash R."/>
            <person name="Hunter D."/>
            <person name="Zhang H."/>
            <person name="Mckenzie M."/>
            <person name="Knabel M."/>
            <person name="Harris A."/>
            <person name="Allan A."/>
            <person name="Chen A."/>
            <person name="Janssen B."/>
            <person name="Plunkett B."/>
            <person name="Dwamena C."/>
            <person name="Voogd C."/>
            <person name="Leif D."/>
            <person name="Lafferty D."/>
            <person name="Souleyre E."/>
            <person name="Varkonyi-Gasic E."/>
            <person name="Gambi F."/>
            <person name="Hanley J."/>
            <person name="Yao J.-L."/>
            <person name="Cheung J."/>
            <person name="David K."/>
            <person name="Warren B."/>
            <person name="Marsh K."/>
            <person name="Snowden K."/>
            <person name="Lin-Wang K."/>
            <person name="Brian L."/>
            <person name="Martinez-Sanchez M."/>
            <person name="Wang M."/>
            <person name="Ileperuma N."/>
            <person name="Macnee N."/>
            <person name="Campin R."/>
            <person name="Mcatee P."/>
            <person name="Drummond R."/>
            <person name="Espley R."/>
            <person name="Ireland H."/>
            <person name="Wu R."/>
            <person name="Atkinson R."/>
            <person name="Karunairetnam S."/>
            <person name="Bulley S."/>
            <person name="Chunkath S."/>
            <person name="Hanley Z."/>
            <person name="Storey R."/>
            <person name="Thrimawithana A."/>
            <person name="Thomson S."/>
            <person name="David C."/>
            <person name="Testolin R."/>
        </authorList>
    </citation>
    <scope>NUCLEOTIDE SEQUENCE [LARGE SCALE GENOMIC DNA]</scope>
    <source>
        <strain evidence="7">cv. Red5</strain>
        <tissue evidence="6">Young leaf</tissue>
    </source>
</reference>
<feature type="compositionally biased region" description="Polar residues" evidence="3">
    <location>
        <begin position="442"/>
        <end position="482"/>
    </location>
</feature>
<name>A0A2R6QYC7_ACTCC</name>
<evidence type="ECO:0000259" key="4">
    <source>
        <dbReference type="PROSITE" id="PS50090"/>
    </source>
</evidence>
<dbReference type="InterPro" id="IPR017930">
    <property type="entry name" value="Myb_dom"/>
</dbReference>
<evidence type="ECO:0000256" key="3">
    <source>
        <dbReference type="SAM" id="MobiDB-lite"/>
    </source>
</evidence>
<evidence type="ECO:0000259" key="5">
    <source>
        <dbReference type="PROSITE" id="PS51294"/>
    </source>
</evidence>
<keyword evidence="2" id="KW-0539">Nucleus</keyword>
<dbReference type="SUPFAM" id="SSF46689">
    <property type="entry name" value="Homeodomain-like"/>
    <property type="match status" value="1"/>
</dbReference>